<evidence type="ECO:0000259" key="10">
    <source>
        <dbReference type="Pfam" id="PF00298"/>
    </source>
</evidence>
<proteinExistence type="inferred from homology"/>
<dbReference type="InterPro" id="IPR020783">
    <property type="entry name" value="Ribosomal_uL11_C"/>
</dbReference>
<gene>
    <name evidence="13" type="ORF">E3P99_01382</name>
</gene>
<dbReference type="PANTHER" id="PTHR11661:SF2">
    <property type="entry name" value="LARGE RIBOSOMAL SUBUNIT PROTEIN UL11"/>
    <property type="match status" value="1"/>
</dbReference>
<evidence type="ECO:0000256" key="2">
    <source>
        <dbReference type="ARBA" id="ARBA00010537"/>
    </source>
</evidence>
<keyword evidence="6 9" id="KW-0472">Membrane</keyword>
<dbReference type="GO" id="GO:0016020">
    <property type="term" value="C:membrane"/>
    <property type="evidence" value="ECO:0007669"/>
    <property type="project" value="UniProtKB-SubCell"/>
</dbReference>
<dbReference type="GO" id="GO:0002181">
    <property type="term" value="P:cytoplasmic translation"/>
    <property type="evidence" value="ECO:0007669"/>
    <property type="project" value="UniProtKB-ARBA"/>
</dbReference>
<dbReference type="Gene3D" id="1.10.10.250">
    <property type="entry name" value="Ribosomal protein L11, C-terminal domain"/>
    <property type="match status" value="1"/>
</dbReference>
<dbReference type="InterPro" id="IPR022764">
    <property type="entry name" value="Peptidase_S54_rhomboid_dom"/>
</dbReference>
<feature type="transmembrane region" description="Helical" evidence="9">
    <location>
        <begin position="414"/>
        <end position="433"/>
    </location>
</feature>
<keyword evidence="5 9" id="KW-1133">Transmembrane helix</keyword>
<feature type="domain" description="Large ribosomal subunit protein uL11 N-terminal" evidence="12">
    <location>
        <begin position="13"/>
        <end position="69"/>
    </location>
</feature>
<evidence type="ECO:0000256" key="5">
    <source>
        <dbReference type="ARBA" id="ARBA00022989"/>
    </source>
</evidence>
<dbReference type="SUPFAM" id="SSF46906">
    <property type="entry name" value="Ribosomal protein L11, C-terminal domain"/>
    <property type="match status" value="1"/>
</dbReference>
<dbReference type="InterPro" id="IPR000911">
    <property type="entry name" value="Ribosomal_uL11"/>
</dbReference>
<evidence type="ECO:0000256" key="7">
    <source>
        <dbReference type="ARBA" id="ARBA00023274"/>
    </source>
</evidence>
<dbReference type="InterPro" id="IPR035952">
    <property type="entry name" value="Rhomboid-like_sf"/>
</dbReference>
<dbReference type="PANTHER" id="PTHR11661">
    <property type="entry name" value="60S RIBOSOMAL PROTEIN L12"/>
    <property type="match status" value="1"/>
</dbReference>
<protein>
    <recommendedName>
        <fullName evidence="15">Peptidase S54 rhomboid domain-containing protein</fullName>
    </recommendedName>
</protein>
<comment type="subcellular location">
    <subcellularLocation>
        <location evidence="1">Membrane</location>
        <topology evidence="1">Multi-pass membrane protein</topology>
    </subcellularLocation>
</comment>
<dbReference type="FunFam" id="3.30.1550.10:FF:000002">
    <property type="entry name" value="60S ribosomal protein L12"/>
    <property type="match status" value="1"/>
</dbReference>
<dbReference type="InterPro" id="IPR036796">
    <property type="entry name" value="Ribosomal_uL11_N_sf"/>
</dbReference>
<name>A0A4T0FUY2_9BASI</name>
<evidence type="ECO:0000313" key="14">
    <source>
        <dbReference type="Proteomes" id="UP000310189"/>
    </source>
</evidence>
<evidence type="ECO:0000256" key="3">
    <source>
        <dbReference type="ARBA" id="ARBA00022692"/>
    </source>
</evidence>
<sequence length="483" mass="52340">MAPKIDPNEVKIIYLRAVGGEVGASSALAPKIGPLGLSPKKIGEDIAKASGDWKGLRVTVQLTVQNRQAAVSIVPSASSLVIRALKEPPRDRKKDKNVKHSGSIPFDEVISIARTMAYKSLSKNLAGTVLQILGTCQSVGCTVDRKQPHDLIEAIKEGEVEVPLEGIRSSARASTFNRPNIPLGKSALFAISLSGFSVVAAAQFTNYETTQLAGESSNWLGITSSRLKTIKEMKLAKRLQSGLDRLHAFPETVQRVYILASENLLAMTDGQRVVAGIIAINTVVFAAWQIPNPAIQRFMTKHFLHSHDSPLHTMVTSVFSHKSIAHLGFNMLALYSFGPLSFKFLERQNDSVEGTAMYKWLSLYLSAGCLSNLASITATKYLSRSLIPSLGASGAVYSTLVMSAYAYPDISVNLIFLPLFSFPISTGVLAMVGVDTVGLLARWKFLDHAAHLGGAAFGGFGCLYFNDMFDRTRKIVDIDAYTK</sequence>
<comment type="caution">
    <text evidence="13">The sequence shown here is derived from an EMBL/GenBank/DDBJ whole genome shotgun (WGS) entry which is preliminary data.</text>
</comment>
<feature type="transmembrane region" description="Helical" evidence="9">
    <location>
        <begin position="273"/>
        <end position="290"/>
    </location>
</feature>
<dbReference type="EMBL" id="SPNW01000016">
    <property type="protein sequence ID" value="TIA90786.1"/>
    <property type="molecule type" value="Genomic_DNA"/>
</dbReference>
<dbReference type="GO" id="GO:0000027">
    <property type="term" value="P:ribosomal large subunit assembly"/>
    <property type="evidence" value="ECO:0007669"/>
    <property type="project" value="UniProtKB-ARBA"/>
</dbReference>
<accession>A0A4T0FUY2</accession>
<dbReference type="AlphaFoldDB" id="A0A4T0FUY2"/>
<dbReference type="HAMAP" id="MF_00736">
    <property type="entry name" value="Ribosomal_uL11"/>
    <property type="match status" value="1"/>
</dbReference>
<keyword evidence="14" id="KW-1185">Reference proteome</keyword>
<dbReference type="InterPro" id="IPR036769">
    <property type="entry name" value="Ribosomal_uL11_C_sf"/>
</dbReference>
<feature type="domain" description="Large ribosomal subunit protein uL11 C-terminal" evidence="10">
    <location>
        <begin position="74"/>
        <end position="143"/>
    </location>
</feature>
<evidence type="ECO:0000256" key="8">
    <source>
        <dbReference type="RuleBase" id="RU003978"/>
    </source>
</evidence>
<feature type="domain" description="Peptidase S54 rhomboid" evidence="11">
    <location>
        <begin position="311"/>
        <end position="458"/>
    </location>
</feature>
<keyword evidence="7 8" id="KW-0687">Ribonucleoprotein</keyword>
<keyword evidence="4 8" id="KW-0689">Ribosomal protein</keyword>
<dbReference type="SUPFAM" id="SSF54747">
    <property type="entry name" value="Ribosomal L11/L12e N-terminal domain"/>
    <property type="match status" value="1"/>
</dbReference>
<dbReference type="GO" id="GO:0003735">
    <property type="term" value="F:structural constituent of ribosome"/>
    <property type="evidence" value="ECO:0007669"/>
    <property type="project" value="InterPro"/>
</dbReference>
<dbReference type="OrthoDB" id="1478556at2759"/>
<feature type="transmembrane region" description="Helical" evidence="9">
    <location>
        <begin position="445"/>
        <end position="465"/>
    </location>
</feature>
<dbReference type="GO" id="GO:0070180">
    <property type="term" value="F:large ribosomal subunit rRNA binding"/>
    <property type="evidence" value="ECO:0007669"/>
    <property type="project" value="TreeGrafter"/>
</dbReference>
<dbReference type="Proteomes" id="UP000310189">
    <property type="component" value="Unassembled WGS sequence"/>
</dbReference>
<dbReference type="Gene3D" id="1.20.1540.10">
    <property type="entry name" value="Rhomboid-like"/>
    <property type="match status" value="1"/>
</dbReference>
<dbReference type="InterPro" id="IPR020784">
    <property type="entry name" value="Ribosomal_uL11_N"/>
</dbReference>
<dbReference type="Gene3D" id="3.30.1550.10">
    <property type="entry name" value="Ribosomal protein L11/L12, N-terminal domain"/>
    <property type="match status" value="1"/>
</dbReference>
<evidence type="ECO:0000313" key="13">
    <source>
        <dbReference type="EMBL" id="TIA90786.1"/>
    </source>
</evidence>
<keyword evidence="3 9" id="KW-0812">Transmembrane</keyword>
<evidence type="ECO:0000256" key="1">
    <source>
        <dbReference type="ARBA" id="ARBA00004141"/>
    </source>
</evidence>
<reference evidence="13 14" key="1">
    <citation type="submission" date="2019-03" db="EMBL/GenBank/DDBJ databases">
        <title>Sequencing 23 genomes of Wallemia ichthyophaga.</title>
        <authorList>
            <person name="Gostincar C."/>
        </authorList>
    </citation>
    <scope>NUCLEOTIDE SEQUENCE [LARGE SCALE GENOMIC DNA]</scope>
    <source>
        <strain evidence="13 14">EXF-5753</strain>
    </source>
</reference>
<dbReference type="SMART" id="SM00649">
    <property type="entry name" value="RL11"/>
    <property type="match status" value="1"/>
</dbReference>
<dbReference type="Pfam" id="PF03946">
    <property type="entry name" value="Ribosomal_L11_N"/>
    <property type="match status" value="1"/>
</dbReference>
<evidence type="ECO:0008006" key="15">
    <source>
        <dbReference type="Google" id="ProtNLM"/>
    </source>
</evidence>
<dbReference type="SUPFAM" id="SSF144091">
    <property type="entry name" value="Rhomboid-like"/>
    <property type="match status" value="1"/>
</dbReference>
<dbReference type="FunFam" id="1.10.10.250:FF:000002">
    <property type="entry name" value="60S ribosomal protein L12"/>
    <property type="match status" value="1"/>
</dbReference>
<comment type="similarity">
    <text evidence="2 8">Belongs to the universal ribosomal protein uL11 family.</text>
</comment>
<dbReference type="GO" id="GO:0004252">
    <property type="term" value="F:serine-type endopeptidase activity"/>
    <property type="evidence" value="ECO:0007669"/>
    <property type="project" value="InterPro"/>
</dbReference>
<dbReference type="CDD" id="cd00349">
    <property type="entry name" value="Ribosomal_L11"/>
    <property type="match status" value="1"/>
</dbReference>
<evidence type="ECO:0000259" key="11">
    <source>
        <dbReference type="Pfam" id="PF01694"/>
    </source>
</evidence>
<evidence type="ECO:0000259" key="12">
    <source>
        <dbReference type="Pfam" id="PF03946"/>
    </source>
</evidence>
<organism evidence="13 14">
    <name type="scientific">Wallemia hederae</name>
    <dbReference type="NCBI Taxonomy" id="1540922"/>
    <lineage>
        <taxon>Eukaryota</taxon>
        <taxon>Fungi</taxon>
        <taxon>Dikarya</taxon>
        <taxon>Basidiomycota</taxon>
        <taxon>Wallemiomycotina</taxon>
        <taxon>Wallemiomycetes</taxon>
        <taxon>Wallemiales</taxon>
        <taxon>Wallemiaceae</taxon>
        <taxon>Wallemia</taxon>
    </lineage>
</organism>
<evidence type="ECO:0000256" key="6">
    <source>
        <dbReference type="ARBA" id="ARBA00023136"/>
    </source>
</evidence>
<dbReference type="GO" id="GO:0022625">
    <property type="term" value="C:cytosolic large ribosomal subunit"/>
    <property type="evidence" value="ECO:0007669"/>
    <property type="project" value="TreeGrafter"/>
</dbReference>
<dbReference type="Pfam" id="PF00298">
    <property type="entry name" value="Ribosomal_L11"/>
    <property type="match status" value="1"/>
</dbReference>
<evidence type="ECO:0000256" key="4">
    <source>
        <dbReference type="ARBA" id="ARBA00022980"/>
    </source>
</evidence>
<evidence type="ECO:0000256" key="9">
    <source>
        <dbReference type="SAM" id="Phobius"/>
    </source>
</evidence>
<dbReference type="Pfam" id="PF01694">
    <property type="entry name" value="Rhomboid"/>
    <property type="match status" value="1"/>
</dbReference>